<name>A0A9P0D995_9CUCU</name>
<dbReference type="AlphaFoldDB" id="A0A9P0D995"/>
<reference evidence="1" key="1">
    <citation type="submission" date="2022-01" db="EMBL/GenBank/DDBJ databases">
        <authorList>
            <person name="King R."/>
        </authorList>
    </citation>
    <scope>NUCLEOTIDE SEQUENCE</scope>
</reference>
<protein>
    <recommendedName>
        <fullName evidence="3">RNA transcription, translation and transport factor protein</fullName>
    </recommendedName>
</protein>
<gene>
    <name evidence="1" type="ORF">PSYICH_LOCUS14721</name>
</gene>
<accession>A0A9P0D995</accession>
<dbReference type="Pfam" id="PF10036">
    <property type="entry name" value="RLL"/>
    <property type="match status" value="1"/>
</dbReference>
<dbReference type="PANTHER" id="PTHR15924">
    <property type="entry name" value="CLE"/>
    <property type="match status" value="1"/>
</dbReference>
<dbReference type="OrthoDB" id="514167at2759"/>
<evidence type="ECO:0000313" key="1">
    <source>
        <dbReference type="EMBL" id="CAH1113966.1"/>
    </source>
</evidence>
<dbReference type="InterPro" id="IPR019265">
    <property type="entry name" value="RTRAF"/>
</dbReference>
<keyword evidence="2" id="KW-1185">Reference proteome</keyword>
<dbReference type="Proteomes" id="UP001153636">
    <property type="component" value="Chromosome 8"/>
</dbReference>
<organism evidence="1 2">
    <name type="scientific">Psylliodes chrysocephalus</name>
    <dbReference type="NCBI Taxonomy" id="3402493"/>
    <lineage>
        <taxon>Eukaryota</taxon>
        <taxon>Metazoa</taxon>
        <taxon>Ecdysozoa</taxon>
        <taxon>Arthropoda</taxon>
        <taxon>Hexapoda</taxon>
        <taxon>Insecta</taxon>
        <taxon>Pterygota</taxon>
        <taxon>Neoptera</taxon>
        <taxon>Endopterygota</taxon>
        <taxon>Coleoptera</taxon>
        <taxon>Polyphaga</taxon>
        <taxon>Cucujiformia</taxon>
        <taxon>Chrysomeloidea</taxon>
        <taxon>Chrysomelidae</taxon>
        <taxon>Galerucinae</taxon>
        <taxon>Alticini</taxon>
        <taxon>Psylliodes</taxon>
    </lineage>
</organism>
<dbReference type="EMBL" id="OV651820">
    <property type="protein sequence ID" value="CAH1113966.1"/>
    <property type="molecule type" value="Genomic_DNA"/>
</dbReference>
<evidence type="ECO:0000313" key="2">
    <source>
        <dbReference type="Proteomes" id="UP001153636"/>
    </source>
</evidence>
<sequence>MSKRLLNALEYPEADKLNLNDENAFRNVIVWLELNRIKKAPQSLSNQLKNTNSKDWYTIYCKYKDGLGCPVLESKIEELQWILGYAVQIETQKNKNLYFKHAVENLQNTNVPAVVAENLLDKLDFRSQEFADGIKALAKVLNTVTHPDPLVTLKAVRKVIIQRMSPDCVENPDKYVLKGTPFPFQDTDLGFDLNDPVLNQAAKILRMIYIQNLRDLQTRANELIVAVQSVTANPKTDTKLGKVGF</sequence>
<evidence type="ECO:0008006" key="3">
    <source>
        <dbReference type="Google" id="ProtNLM"/>
    </source>
</evidence>
<proteinExistence type="predicted"/>